<name>A0AAD5RAV5_PARTN</name>
<reference evidence="1" key="1">
    <citation type="submission" date="2021-06" db="EMBL/GenBank/DDBJ databases">
        <title>Parelaphostrongylus tenuis whole genome reference sequence.</title>
        <authorList>
            <person name="Garwood T.J."/>
            <person name="Larsen P.A."/>
            <person name="Fountain-Jones N.M."/>
            <person name="Garbe J.R."/>
            <person name="Macchietto M.G."/>
            <person name="Kania S.A."/>
            <person name="Gerhold R.W."/>
            <person name="Richards J.E."/>
            <person name="Wolf T.M."/>
        </authorList>
    </citation>
    <scope>NUCLEOTIDE SEQUENCE</scope>
    <source>
        <strain evidence="1">MNPRO001-30</strain>
        <tissue evidence="1">Meninges</tissue>
    </source>
</reference>
<dbReference type="EMBL" id="JAHQIW010007205">
    <property type="protein sequence ID" value="KAJ1372947.1"/>
    <property type="molecule type" value="Genomic_DNA"/>
</dbReference>
<evidence type="ECO:0000313" key="2">
    <source>
        <dbReference type="Proteomes" id="UP001196413"/>
    </source>
</evidence>
<sequence length="88" mass="10239">MKLWGFNDYLSDALCIRLQFSTSLEVIERIFGPYNDSRWPTTVSSQCCLSSHKVCFQYTVPRRTDGLVSHEREIEPLTLRARQSTSKH</sequence>
<protein>
    <submittedName>
        <fullName evidence="1">Uncharacterized protein</fullName>
    </submittedName>
</protein>
<comment type="caution">
    <text evidence="1">The sequence shown here is derived from an EMBL/GenBank/DDBJ whole genome shotgun (WGS) entry which is preliminary data.</text>
</comment>
<keyword evidence="2" id="KW-1185">Reference proteome</keyword>
<organism evidence="1 2">
    <name type="scientific">Parelaphostrongylus tenuis</name>
    <name type="common">Meningeal worm</name>
    <dbReference type="NCBI Taxonomy" id="148309"/>
    <lineage>
        <taxon>Eukaryota</taxon>
        <taxon>Metazoa</taxon>
        <taxon>Ecdysozoa</taxon>
        <taxon>Nematoda</taxon>
        <taxon>Chromadorea</taxon>
        <taxon>Rhabditida</taxon>
        <taxon>Rhabditina</taxon>
        <taxon>Rhabditomorpha</taxon>
        <taxon>Strongyloidea</taxon>
        <taxon>Metastrongylidae</taxon>
        <taxon>Parelaphostrongylus</taxon>
    </lineage>
</organism>
<dbReference type="AlphaFoldDB" id="A0AAD5RAV5"/>
<accession>A0AAD5RAV5</accession>
<evidence type="ECO:0000313" key="1">
    <source>
        <dbReference type="EMBL" id="KAJ1372947.1"/>
    </source>
</evidence>
<gene>
    <name evidence="1" type="ORF">KIN20_038459</name>
</gene>
<dbReference type="Proteomes" id="UP001196413">
    <property type="component" value="Unassembled WGS sequence"/>
</dbReference>
<proteinExistence type="predicted"/>